<name>A0A645FC83_9ZZZZ</name>
<accession>A0A645FC83</accession>
<dbReference type="EMBL" id="VSSQ01058203">
    <property type="protein sequence ID" value="MPN11931.1"/>
    <property type="molecule type" value="Genomic_DNA"/>
</dbReference>
<proteinExistence type="predicted"/>
<protein>
    <submittedName>
        <fullName evidence="1">Uncharacterized protein</fullName>
    </submittedName>
</protein>
<dbReference type="AlphaFoldDB" id="A0A645FC83"/>
<sequence length="46" mass="4735">MLALQDAKRELISGVLGADTDEAAGDLPVPGRGGRLSAEDVRMLLG</sequence>
<gene>
    <name evidence="1" type="ORF">SDC9_159240</name>
</gene>
<comment type="caution">
    <text evidence="1">The sequence shown here is derived from an EMBL/GenBank/DDBJ whole genome shotgun (WGS) entry which is preliminary data.</text>
</comment>
<organism evidence="1">
    <name type="scientific">bioreactor metagenome</name>
    <dbReference type="NCBI Taxonomy" id="1076179"/>
    <lineage>
        <taxon>unclassified sequences</taxon>
        <taxon>metagenomes</taxon>
        <taxon>ecological metagenomes</taxon>
    </lineage>
</organism>
<evidence type="ECO:0000313" key="1">
    <source>
        <dbReference type="EMBL" id="MPN11931.1"/>
    </source>
</evidence>
<reference evidence="1" key="1">
    <citation type="submission" date="2019-08" db="EMBL/GenBank/DDBJ databases">
        <authorList>
            <person name="Kucharzyk K."/>
            <person name="Murdoch R.W."/>
            <person name="Higgins S."/>
            <person name="Loffler F."/>
        </authorList>
    </citation>
    <scope>NUCLEOTIDE SEQUENCE</scope>
</reference>